<accession>A0AAP0E234</accession>
<comment type="caution">
    <text evidence="1">The sequence shown here is derived from an EMBL/GenBank/DDBJ whole genome shotgun (WGS) entry which is preliminary data.</text>
</comment>
<evidence type="ECO:0000313" key="1">
    <source>
        <dbReference type="EMBL" id="KAK9081384.1"/>
    </source>
</evidence>
<keyword evidence="2" id="KW-1185">Reference proteome</keyword>
<proteinExistence type="predicted"/>
<dbReference type="Proteomes" id="UP001417504">
    <property type="component" value="Unassembled WGS sequence"/>
</dbReference>
<dbReference type="AlphaFoldDB" id="A0AAP0E234"/>
<name>A0AAP0E234_9MAGN</name>
<protein>
    <submittedName>
        <fullName evidence="1">Uncharacterized protein</fullName>
    </submittedName>
</protein>
<evidence type="ECO:0000313" key="2">
    <source>
        <dbReference type="Proteomes" id="UP001417504"/>
    </source>
</evidence>
<dbReference type="EMBL" id="JBBNAE010000018">
    <property type="protein sequence ID" value="KAK9081384.1"/>
    <property type="molecule type" value="Genomic_DNA"/>
</dbReference>
<organism evidence="1 2">
    <name type="scientific">Stephania japonica</name>
    <dbReference type="NCBI Taxonomy" id="461633"/>
    <lineage>
        <taxon>Eukaryota</taxon>
        <taxon>Viridiplantae</taxon>
        <taxon>Streptophyta</taxon>
        <taxon>Embryophyta</taxon>
        <taxon>Tracheophyta</taxon>
        <taxon>Spermatophyta</taxon>
        <taxon>Magnoliopsida</taxon>
        <taxon>Ranunculales</taxon>
        <taxon>Menispermaceae</taxon>
        <taxon>Menispermoideae</taxon>
        <taxon>Cissampelideae</taxon>
        <taxon>Stephania</taxon>
    </lineage>
</organism>
<reference evidence="1 2" key="1">
    <citation type="submission" date="2024-01" db="EMBL/GenBank/DDBJ databases">
        <title>Genome assemblies of Stephania.</title>
        <authorList>
            <person name="Yang L."/>
        </authorList>
    </citation>
    <scope>NUCLEOTIDE SEQUENCE [LARGE SCALE GENOMIC DNA]</scope>
    <source>
        <strain evidence="1">QJT</strain>
        <tissue evidence="1">Leaf</tissue>
    </source>
</reference>
<sequence length="63" mass="6961">MTTNRLGVGKENRLIGLVLALISFLIRRRNPSMKEALRFALAVSHIFLLPLEKGSSVSLKGRA</sequence>
<gene>
    <name evidence="1" type="ORF">Sjap_026671</name>
</gene>